<feature type="transmembrane region" description="Helical" evidence="20">
    <location>
        <begin position="50"/>
        <end position="69"/>
    </location>
</feature>
<dbReference type="SMART" id="SM00448">
    <property type="entry name" value="REC"/>
    <property type="match status" value="1"/>
</dbReference>
<dbReference type="InterPro" id="IPR011006">
    <property type="entry name" value="CheY-like_superfamily"/>
</dbReference>
<keyword evidence="13" id="KW-0902">Two-component regulatory system</keyword>
<evidence type="ECO:0000259" key="23">
    <source>
        <dbReference type="PROSITE" id="PS50894"/>
    </source>
</evidence>
<comment type="function">
    <text evidence="16">Member of the two-component regulatory system BvgS/BvgA. Phosphorylates BvgA via a four-step phosphorelay in response to environmental signals.</text>
</comment>
<evidence type="ECO:0000256" key="8">
    <source>
        <dbReference type="ARBA" id="ARBA00022692"/>
    </source>
</evidence>
<evidence type="ECO:0000256" key="4">
    <source>
        <dbReference type="ARBA" id="ARBA00022475"/>
    </source>
</evidence>
<evidence type="ECO:0000256" key="6">
    <source>
        <dbReference type="ARBA" id="ARBA00022553"/>
    </source>
</evidence>
<gene>
    <name evidence="24" type="ORF">CAL13_05655</name>
</gene>
<keyword evidence="5" id="KW-0997">Cell inner membrane</keyword>
<name>A0A1W6YXF8_9BORD</name>
<keyword evidence="7" id="KW-0808">Transferase</keyword>
<dbReference type="FunFam" id="3.30.565.10:FF:000010">
    <property type="entry name" value="Sensor histidine kinase RcsC"/>
    <property type="match status" value="1"/>
</dbReference>
<dbReference type="PANTHER" id="PTHR43047:SF72">
    <property type="entry name" value="OSMOSENSING HISTIDINE PROTEIN KINASE SLN1"/>
    <property type="match status" value="1"/>
</dbReference>
<comment type="catalytic activity">
    <reaction evidence="1">
        <text>ATP + protein L-histidine = ADP + protein N-phospho-L-histidine.</text>
        <dbReference type="EC" id="2.7.13.3"/>
    </reaction>
</comment>
<dbReference type="PROSITE" id="PS50109">
    <property type="entry name" value="HIS_KIN"/>
    <property type="match status" value="1"/>
</dbReference>
<dbReference type="AlphaFoldDB" id="A0A1W6YXF8"/>
<evidence type="ECO:0000256" key="3">
    <source>
        <dbReference type="ARBA" id="ARBA00012438"/>
    </source>
</evidence>
<dbReference type="InterPro" id="IPR036641">
    <property type="entry name" value="HPT_dom_sf"/>
</dbReference>
<accession>A0A1W6YXF8</accession>
<keyword evidence="4" id="KW-1003">Cell membrane</keyword>
<feature type="modified residue" description="4-aspartylphosphate" evidence="19">
    <location>
        <position position="388"/>
    </location>
</feature>
<evidence type="ECO:0000256" key="7">
    <source>
        <dbReference type="ARBA" id="ARBA00022679"/>
    </source>
</evidence>
<evidence type="ECO:0000256" key="11">
    <source>
        <dbReference type="ARBA" id="ARBA00022840"/>
    </source>
</evidence>
<dbReference type="Pfam" id="PF00512">
    <property type="entry name" value="HisKA"/>
    <property type="match status" value="1"/>
</dbReference>
<keyword evidence="15 20" id="KW-0472">Membrane</keyword>
<keyword evidence="10" id="KW-0418">Kinase</keyword>
<evidence type="ECO:0000256" key="2">
    <source>
        <dbReference type="ARBA" id="ARBA00004429"/>
    </source>
</evidence>
<evidence type="ECO:0000256" key="1">
    <source>
        <dbReference type="ARBA" id="ARBA00000085"/>
    </source>
</evidence>
<evidence type="ECO:0000256" key="17">
    <source>
        <dbReference type="ARBA" id="ARBA00070152"/>
    </source>
</evidence>
<evidence type="ECO:0000256" key="10">
    <source>
        <dbReference type="ARBA" id="ARBA00022777"/>
    </source>
</evidence>
<evidence type="ECO:0000259" key="21">
    <source>
        <dbReference type="PROSITE" id="PS50109"/>
    </source>
</evidence>
<dbReference type="SUPFAM" id="SSF52172">
    <property type="entry name" value="CheY-like"/>
    <property type="match status" value="1"/>
</dbReference>
<dbReference type="Pfam" id="PF01627">
    <property type="entry name" value="Hpt"/>
    <property type="match status" value="1"/>
</dbReference>
<keyword evidence="25" id="KW-1185">Reference proteome</keyword>
<feature type="domain" description="Histidine kinase" evidence="21">
    <location>
        <begin position="96"/>
        <end position="317"/>
    </location>
</feature>
<dbReference type="SMART" id="SM00388">
    <property type="entry name" value="HisKA"/>
    <property type="match status" value="1"/>
</dbReference>
<evidence type="ECO:0000256" key="15">
    <source>
        <dbReference type="ARBA" id="ARBA00023136"/>
    </source>
</evidence>
<dbReference type="InterPro" id="IPR003661">
    <property type="entry name" value="HisK_dim/P_dom"/>
</dbReference>
<evidence type="ECO:0000256" key="12">
    <source>
        <dbReference type="ARBA" id="ARBA00022989"/>
    </source>
</evidence>
<dbReference type="InterPro" id="IPR001789">
    <property type="entry name" value="Sig_transdc_resp-reg_receiver"/>
</dbReference>
<dbReference type="Gene3D" id="3.40.50.2300">
    <property type="match status" value="1"/>
</dbReference>
<dbReference type="Gene3D" id="1.20.120.160">
    <property type="entry name" value="HPT domain"/>
    <property type="match status" value="1"/>
</dbReference>
<evidence type="ECO:0000256" key="16">
    <source>
        <dbReference type="ARBA" id="ARBA00058004"/>
    </source>
</evidence>
<dbReference type="EC" id="2.7.13.3" evidence="3"/>
<keyword evidence="8 20" id="KW-0812">Transmembrane</keyword>
<keyword evidence="9" id="KW-0732">Signal</keyword>
<evidence type="ECO:0000256" key="5">
    <source>
        <dbReference type="ARBA" id="ARBA00022519"/>
    </source>
</evidence>
<evidence type="ECO:0000256" key="20">
    <source>
        <dbReference type="SAM" id="Phobius"/>
    </source>
</evidence>
<dbReference type="Gene3D" id="1.10.287.130">
    <property type="match status" value="1"/>
</dbReference>
<dbReference type="GO" id="GO:0009927">
    <property type="term" value="F:histidine phosphotransfer kinase activity"/>
    <property type="evidence" value="ECO:0007669"/>
    <property type="project" value="TreeGrafter"/>
</dbReference>
<keyword evidence="14" id="KW-0843">Virulence</keyword>
<comment type="subcellular location">
    <subcellularLocation>
        <location evidence="2">Cell inner membrane</location>
        <topology evidence="2">Multi-pass membrane protein</topology>
    </subcellularLocation>
</comment>
<dbReference type="InterPro" id="IPR003594">
    <property type="entry name" value="HATPase_dom"/>
</dbReference>
<dbReference type="InterPro" id="IPR036097">
    <property type="entry name" value="HisK_dim/P_sf"/>
</dbReference>
<protein>
    <recommendedName>
        <fullName evidence="17">Virulence sensor protein BvgS</fullName>
        <ecNumber evidence="3">2.7.13.3</ecNumber>
    </recommendedName>
</protein>
<dbReference type="SMART" id="SM00387">
    <property type="entry name" value="HATPase_c"/>
    <property type="match status" value="1"/>
</dbReference>
<dbReference type="PANTHER" id="PTHR43047">
    <property type="entry name" value="TWO-COMPONENT HISTIDINE PROTEIN KINASE"/>
    <property type="match status" value="1"/>
</dbReference>
<evidence type="ECO:0000256" key="19">
    <source>
        <dbReference type="PROSITE-ProRule" id="PRU00169"/>
    </source>
</evidence>
<evidence type="ECO:0000313" key="25">
    <source>
        <dbReference type="Proteomes" id="UP000194139"/>
    </source>
</evidence>
<keyword evidence="6 19" id="KW-0597">Phosphoprotein</keyword>
<feature type="domain" description="Response regulatory" evidence="22">
    <location>
        <begin position="339"/>
        <end position="458"/>
    </location>
</feature>
<dbReference type="Gene3D" id="3.30.565.10">
    <property type="entry name" value="Histidine kinase-like ATPase, C-terminal domain"/>
    <property type="match status" value="1"/>
</dbReference>
<dbReference type="SUPFAM" id="SSF47384">
    <property type="entry name" value="Homodimeric domain of signal transducing histidine kinase"/>
    <property type="match status" value="1"/>
</dbReference>
<dbReference type="Pfam" id="PF02518">
    <property type="entry name" value="HATPase_c"/>
    <property type="match status" value="1"/>
</dbReference>
<sequence>MRPHMRAAAIRFAAVLPLMVGVAAHAERTQLASTSMINVLLEDQWRLLDPVLGVTALAAALLAGWNAYLRRQLSKRRRAQRALETAHRAKSDFVATASHEIRTPLNAIVGMLELGLRDAAAGHDVQDHLRVAHGAAQALLRLVGDILDLERMGCGKLQLLPEPANPRRLAHSVVQVFAGMARAKGLALKLEVDAAADCDVLVDTVRFRQILGNLVSNAVKFTHDGHVAVRVRARMMAANRLAVGVQVEDTGIGISDADQQRLFAPFSQTRDGARACQGSGLGLCIARRLAALMGGTLTLKSAPGRGCTVSFDFEAPRVTVPRPVLLPCREAHAPHRTLQIMIVDDNGPCRTVLRKQLEHLGHRVVETGNAQAAWRAWRPGAYDLVITDCNLGGERGEGLARRIRAAEAAAGRHRCALWAYTADARREEIDRCLRAGMDACLFKPLTLADLQHRLRDAMRAPGVRAEAWRDGLHFDPAAVDGLTVGDPAVTQRFLRELVQANARDAATLDRALADGDTGAAQDALHAMLGVARMIDATGLAASCNAARKAIAQRECPSAARDACKPVLAALDALSRSLRAWIDAAPSDGGDGARQP</sequence>
<dbReference type="GO" id="GO:0005886">
    <property type="term" value="C:plasma membrane"/>
    <property type="evidence" value="ECO:0007669"/>
    <property type="project" value="UniProtKB-SubCell"/>
</dbReference>
<proteinExistence type="predicted"/>
<evidence type="ECO:0000313" key="24">
    <source>
        <dbReference type="EMBL" id="ARP85748.1"/>
    </source>
</evidence>
<evidence type="ECO:0000256" key="18">
    <source>
        <dbReference type="PROSITE-ProRule" id="PRU00110"/>
    </source>
</evidence>
<dbReference type="PROSITE" id="PS50894">
    <property type="entry name" value="HPT"/>
    <property type="match status" value="1"/>
</dbReference>
<dbReference type="SUPFAM" id="SSF55874">
    <property type="entry name" value="ATPase domain of HSP90 chaperone/DNA topoisomerase II/histidine kinase"/>
    <property type="match status" value="1"/>
</dbReference>
<evidence type="ECO:0000256" key="14">
    <source>
        <dbReference type="ARBA" id="ARBA00023026"/>
    </source>
</evidence>
<dbReference type="CDD" id="cd00082">
    <property type="entry name" value="HisKA"/>
    <property type="match status" value="1"/>
</dbReference>
<evidence type="ECO:0000259" key="22">
    <source>
        <dbReference type="PROSITE" id="PS50110"/>
    </source>
</evidence>
<keyword evidence="11" id="KW-0547">Nucleotide-binding</keyword>
<keyword evidence="11" id="KW-0067">ATP-binding</keyword>
<dbReference type="EMBL" id="CP021109">
    <property type="protein sequence ID" value="ARP85748.1"/>
    <property type="molecule type" value="Genomic_DNA"/>
</dbReference>
<dbReference type="PRINTS" id="PR00344">
    <property type="entry name" value="BCTRLSENSOR"/>
</dbReference>
<dbReference type="CDD" id="cd17546">
    <property type="entry name" value="REC_hyHK_CKI1_RcsC-like"/>
    <property type="match status" value="1"/>
</dbReference>
<feature type="domain" description="HPt" evidence="23">
    <location>
        <begin position="486"/>
        <end position="580"/>
    </location>
</feature>
<dbReference type="InterPro" id="IPR008207">
    <property type="entry name" value="Sig_transdc_His_kin_Hpt_dom"/>
</dbReference>
<evidence type="ECO:0000256" key="13">
    <source>
        <dbReference type="ARBA" id="ARBA00023012"/>
    </source>
</evidence>
<dbReference type="Pfam" id="PF00072">
    <property type="entry name" value="Response_reg"/>
    <property type="match status" value="1"/>
</dbReference>
<dbReference type="CDD" id="cd16922">
    <property type="entry name" value="HATPase_EvgS-ArcB-TorS-like"/>
    <property type="match status" value="1"/>
</dbReference>
<dbReference type="InterPro" id="IPR005467">
    <property type="entry name" value="His_kinase_dom"/>
</dbReference>
<dbReference type="InterPro" id="IPR036890">
    <property type="entry name" value="HATPase_C_sf"/>
</dbReference>
<dbReference type="InterPro" id="IPR004358">
    <property type="entry name" value="Sig_transdc_His_kin-like_C"/>
</dbReference>
<dbReference type="GO" id="GO:0000155">
    <property type="term" value="F:phosphorelay sensor kinase activity"/>
    <property type="evidence" value="ECO:0007669"/>
    <property type="project" value="InterPro"/>
</dbReference>
<dbReference type="PROSITE" id="PS50110">
    <property type="entry name" value="RESPONSE_REGULATORY"/>
    <property type="match status" value="1"/>
</dbReference>
<organism evidence="24 25">
    <name type="scientific">Bordetella genomosp. 9</name>
    <dbReference type="NCBI Taxonomy" id="1416803"/>
    <lineage>
        <taxon>Bacteria</taxon>
        <taxon>Pseudomonadati</taxon>
        <taxon>Pseudomonadota</taxon>
        <taxon>Betaproteobacteria</taxon>
        <taxon>Burkholderiales</taxon>
        <taxon>Alcaligenaceae</taxon>
        <taxon>Bordetella</taxon>
    </lineage>
</organism>
<evidence type="ECO:0000256" key="9">
    <source>
        <dbReference type="ARBA" id="ARBA00022729"/>
    </source>
</evidence>
<reference evidence="24 25" key="1">
    <citation type="submission" date="2017-05" db="EMBL/GenBank/DDBJ databases">
        <title>Complete and WGS of Bordetella genogroups.</title>
        <authorList>
            <person name="Spilker T."/>
            <person name="LiPuma J."/>
        </authorList>
    </citation>
    <scope>NUCLEOTIDE SEQUENCE [LARGE SCALE GENOMIC DNA]</scope>
    <source>
        <strain evidence="24 25">AU17164</strain>
    </source>
</reference>
<dbReference type="Proteomes" id="UP000194139">
    <property type="component" value="Chromosome"/>
</dbReference>
<keyword evidence="12 20" id="KW-1133">Transmembrane helix</keyword>
<feature type="modified residue" description="Phosphohistidine" evidence="18">
    <location>
        <position position="525"/>
    </location>
</feature>
<dbReference type="SUPFAM" id="SSF47226">
    <property type="entry name" value="Histidine-containing phosphotransfer domain, HPT domain"/>
    <property type="match status" value="1"/>
</dbReference>